<feature type="domain" description="Rhodanese" evidence="2">
    <location>
        <begin position="151"/>
        <end position="201"/>
    </location>
</feature>
<dbReference type="EMBL" id="SMSJ01000004">
    <property type="protein sequence ID" value="TDH63722.1"/>
    <property type="molecule type" value="Genomic_DNA"/>
</dbReference>
<dbReference type="Proteomes" id="UP000295096">
    <property type="component" value="Unassembled WGS sequence"/>
</dbReference>
<dbReference type="OrthoDB" id="176845at2"/>
<comment type="caution">
    <text evidence="3">The sequence shown here is derived from an EMBL/GenBank/DDBJ whole genome shotgun (WGS) entry which is preliminary data.</text>
</comment>
<dbReference type="Gene3D" id="3.40.250.10">
    <property type="entry name" value="Rhodanese-like domain"/>
    <property type="match status" value="1"/>
</dbReference>
<dbReference type="AlphaFoldDB" id="A0A4R5QJV6"/>
<dbReference type="NCBIfam" id="TIGR03865">
    <property type="entry name" value="PQQ_CXXCW"/>
    <property type="match status" value="1"/>
</dbReference>
<sequence length="209" mass="23138">MAPPHQRGHPQPPGRDRRHPARLRRAAAGRRGASAGAVRRRALLLATPVLAAAEGYRMEDYRAPVPDAAPGARTIDTTEAARLFDRHAAAWVDVLAAPRRPEGLPADALWRPSPRLGVPGSLWLPEVGRGALSPETEAWFRIGLERATQGDRDRPVVFYCLADCWMSWNAAKRAAAWGWRQVLWYRDGMDGWEAAGLPTEELHPAPGWR</sequence>
<evidence type="ECO:0000256" key="1">
    <source>
        <dbReference type="SAM" id="MobiDB-lite"/>
    </source>
</evidence>
<dbReference type="SUPFAM" id="SSF52821">
    <property type="entry name" value="Rhodanese/Cell cycle control phosphatase"/>
    <property type="match status" value="1"/>
</dbReference>
<organism evidence="3 4">
    <name type="scientific">Dankookia rubra</name>
    <dbReference type="NCBI Taxonomy" id="1442381"/>
    <lineage>
        <taxon>Bacteria</taxon>
        <taxon>Pseudomonadati</taxon>
        <taxon>Pseudomonadota</taxon>
        <taxon>Alphaproteobacteria</taxon>
        <taxon>Acetobacterales</taxon>
        <taxon>Roseomonadaceae</taxon>
        <taxon>Dankookia</taxon>
    </lineage>
</organism>
<dbReference type="CDD" id="cd00158">
    <property type="entry name" value="RHOD"/>
    <property type="match status" value="1"/>
</dbReference>
<feature type="region of interest" description="Disordered" evidence="1">
    <location>
        <begin position="1"/>
        <end position="34"/>
    </location>
</feature>
<protein>
    <submittedName>
        <fullName evidence="3">PQQ-dependent catabolism-associated CXXCW motif protein</fullName>
    </submittedName>
</protein>
<evidence type="ECO:0000259" key="2">
    <source>
        <dbReference type="PROSITE" id="PS50206"/>
    </source>
</evidence>
<evidence type="ECO:0000313" key="3">
    <source>
        <dbReference type="EMBL" id="TDH63722.1"/>
    </source>
</evidence>
<dbReference type="Pfam" id="PF00581">
    <property type="entry name" value="Rhodanese"/>
    <property type="match status" value="1"/>
</dbReference>
<name>A0A4R5QJV6_9PROT</name>
<proteinExistence type="predicted"/>
<accession>A0A4R5QJV6</accession>
<dbReference type="InterPro" id="IPR022376">
    <property type="entry name" value="PQQ_CXXCW"/>
</dbReference>
<dbReference type="InterPro" id="IPR036873">
    <property type="entry name" value="Rhodanese-like_dom_sf"/>
</dbReference>
<reference evidence="3 4" key="1">
    <citation type="journal article" date="2016" name="J. Microbiol.">
        <title>Dankookia rubra gen. nov., sp. nov., an alphaproteobacterium isolated from sediment of a shallow stream.</title>
        <authorList>
            <person name="Kim W.H."/>
            <person name="Kim D.H."/>
            <person name="Kang K."/>
            <person name="Ahn T.Y."/>
        </authorList>
    </citation>
    <scope>NUCLEOTIDE SEQUENCE [LARGE SCALE GENOMIC DNA]</scope>
    <source>
        <strain evidence="3 4">JCM30602</strain>
    </source>
</reference>
<dbReference type="PROSITE" id="PS50206">
    <property type="entry name" value="RHODANESE_3"/>
    <property type="match status" value="1"/>
</dbReference>
<gene>
    <name evidence="3" type="ORF">E2C06_05190</name>
</gene>
<evidence type="ECO:0000313" key="4">
    <source>
        <dbReference type="Proteomes" id="UP000295096"/>
    </source>
</evidence>
<feature type="compositionally biased region" description="Basic residues" evidence="1">
    <location>
        <begin position="16"/>
        <end position="28"/>
    </location>
</feature>
<keyword evidence="4" id="KW-1185">Reference proteome</keyword>
<dbReference type="InterPro" id="IPR001763">
    <property type="entry name" value="Rhodanese-like_dom"/>
</dbReference>